<accession>A0A3E2DNG3</accession>
<dbReference type="Proteomes" id="UP000259211">
    <property type="component" value="Unassembled WGS sequence"/>
</dbReference>
<organism evidence="1 2">
    <name type="scientific">Cutibacterium avidum</name>
    <dbReference type="NCBI Taxonomy" id="33010"/>
    <lineage>
        <taxon>Bacteria</taxon>
        <taxon>Bacillati</taxon>
        <taxon>Actinomycetota</taxon>
        <taxon>Actinomycetes</taxon>
        <taxon>Propionibacteriales</taxon>
        <taxon>Propionibacteriaceae</taxon>
        <taxon>Cutibacterium</taxon>
    </lineage>
</organism>
<reference evidence="1 2" key="1">
    <citation type="submission" date="2017-07" db="EMBL/GenBank/DDBJ databases">
        <authorList>
            <person name="Sun Z.S."/>
            <person name="Albrecht U."/>
            <person name="Echele G."/>
            <person name="Lee C.C."/>
        </authorList>
    </citation>
    <scope>NUCLEOTIDE SEQUENCE [LARGE SCALE GENOMIC DNA]</scope>
    <source>
        <strain evidence="1 2">P16-029</strain>
    </source>
</reference>
<gene>
    <name evidence="1" type="ORF">CHT91_01005</name>
</gene>
<dbReference type="AlphaFoldDB" id="A0A3E2DNG3"/>
<evidence type="ECO:0000313" key="2">
    <source>
        <dbReference type="Proteomes" id="UP000259211"/>
    </source>
</evidence>
<sequence>MWWCRFHPRHGVSDDPSWTTMMVEVDEHFMPHRFQEHGSDLLPFSGKLFIASAAAKLEFHRARIYDIMCLSSDDTSMSGVFC</sequence>
<comment type="caution">
    <text evidence="1">The sequence shown here is derived from an EMBL/GenBank/DDBJ whole genome shotgun (WGS) entry which is preliminary data.</text>
</comment>
<protein>
    <submittedName>
        <fullName evidence="1">Uncharacterized protein</fullName>
    </submittedName>
</protein>
<evidence type="ECO:0000313" key="1">
    <source>
        <dbReference type="EMBL" id="RFT46922.1"/>
    </source>
</evidence>
<name>A0A3E2DNG3_9ACTN</name>
<dbReference type="EMBL" id="NOWI01000001">
    <property type="protein sequence ID" value="RFT46922.1"/>
    <property type="molecule type" value="Genomic_DNA"/>
</dbReference>
<proteinExistence type="predicted"/>